<keyword evidence="2" id="KW-0813">Transport</keyword>
<feature type="region of interest" description="Disordered" evidence="9">
    <location>
        <begin position="70"/>
        <end position="98"/>
    </location>
</feature>
<dbReference type="Proteomes" id="UP000076552">
    <property type="component" value="Unassembled WGS sequence"/>
</dbReference>
<evidence type="ECO:0000256" key="1">
    <source>
        <dbReference type="ARBA" id="ARBA00004567"/>
    </source>
</evidence>
<dbReference type="PANTHER" id="PTHR13257:SF0">
    <property type="entry name" value="NUCLEAR PORE COMPLEX PROTEIN NUP88"/>
    <property type="match status" value="1"/>
</dbReference>
<dbReference type="GO" id="GO:0006406">
    <property type="term" value="P:mRNA export from nucleus"/>
    <property type="evidence" value="ECO:0007669"/>
    <property type="project" value="TreeGrafter"/>
</dbReference>
<evidence type="ECO:0000256" key="6">
    <source>
        <dbReference type="ARBA" id="ARBA00023132"/>
    </source>
</evidence>
<dbReference type="STRING" id="708197.A0A166Y1C6"/>
<comment type="subcellular location">
    <subcellularLocation>
        <location evidence="1">Nucleus</location>
        <location evidence="1">Nuclear pore complex</location>
    </subcellularLocation>
</comment>
<feature type="compositionally biased region" description="Basic residues" evidence="9">
    <location>
        <begin position="88"/>
        <end position="98"/>
    </location>
</feature>
<evidence type="ECO:0000256" key="3">
    <source>
        <dbReference type="ARBA" id="ARBA00022816"/>
    </source>
</evidence>
<dbReference type="SUPFAM" id="SSF50978">
    <property type="entry name" value="WD40 repeat-like"/>
    <property type="match status" value="1"/>
</dbReference>
<evidence type="ECO:0000256" key="9">
    <source>
        <dbReference type="SAM" id="MobiDB-lite"/>
    </source>
</evidence>
<evidence type="ECO:0000256" key="2">
    <source>
        <dbReference type="ARBA" id="ARBA00022448"/>
    </source>
</evidence>
<keyword evidence="5" id="KW-0811">Translocation</keyword>
<dbReference type="PANTHER" id="PTHR13257">
    <property type="entry name" value="NUCLEOPORIN NUP84-RELATED"/>
    <property type="match status" value="1"/>
</dbReference>
<feature type="non-terminal residue" evidence="10">
    <location>
        <position position="1"/>
    </location>
</feature>
<dbReference type="AlphaFoldDB" id="A0A166Y1C6"/>
<dbReference type="GO" id="GO:0017056">
    <property type="term" value="F:structural constituent of nuclear pore"/>
    <property type="evidence" value="ECO:0007669"/>
    <property type="project" value="InterPro"/>
</dbReference>
<keyword evidence="4" id="KW-0653">Protein transport</keyword>
<keyword evidence="8" id="KW-0175">Coiled coil</keyword>
<evidence type="ECO:0000313" key="11">
    <source>
        <dbReference type="Proteomes" id="UP000076552"/>
    </source>
</evidence>
<keyword evidence="6" id="KW-0906">Nuclear pore complex</keyword>
<dbReference type="GO" id="GO:0000055">
    <property type="term" value="P:ribosomal large subunit export from nucleus"/>
    <property type="evidence" value="ECO:0007669"/>
    <property type="project" value="InterPro"/>
</dbReference>
<evidence type="ECO:0000313" key="10">
    <source>
        <dbReference type="EMBL" id="KZL77169.1"/>
    </source>
</evidence>
<dbReference type="GO" id="GO:0000056">
    <property type="term" value="P:ribosomal small subunit export from nucleus"/>
    <property type="evidence" value="ECO:0007669"/>
    <property type="project" value="InterPro"/>
</dbReference>
<evidence type="ECO:0000256" key="8">
    <source>
        <dbReference type="SAM" id="Coils"/>
    </source>
</evidence>
<protein>
    <submittedName>
        <fullName evidence="10">Nuclear pore complex protein An-Nup82</fullName>
    </submittedName>
</protein>
<organism evidence="10 11">
    <name type="scientific">Colletotrichum tofieldiae</name>
    <dbReference type="NCBI Taxonomy" id="708197"/>
    <lineage>
        <taxon>Eukaryota</taxon>
        <taxon>Fungi</taxon>
        <taxon>Dikarya</taxon>
        <taxon>Ascomycota</taxon>
        <taxon>Pezizomycotina</taxon>
        <taxon>Sordariomycetes</taxon>
        <taxon>Hypocreomycetidae</taxon>
        <taxon>Glomerellales</taxon>
        <taxon>Glomerellaceae</taxon>
        <taxon>Colletotrichum</taxon>
        <taxon>Colletotrichum spaethianum species complex</taxon>
    </lineage>
</organism>
<reference evidence="10 11" key="1">
    <citation type="submission" date="2015-06" db="EMBL/GenBank/DDBJ databases">
        <title>Survival trade-offs in plant roots during colonization by closely related pathogenic and mutualistic fungi.</title>
        <authorList>
            <person name="Hacquard S."/>
            <person name="Kracher B."/>
            <person name="Hiruma K."/>
            <person name="Weinman A."/>
            <person name="Muench P."/>
            <person name="Garrido Oter R."/>
            <person name="Ver Loren van Themaat E."/>
            <person name="Dallerey J.-F."/>
            <person name="Damm U."/>
            <person name="Henrissat B."/>
            <person name="Lespinet O."/>
            <person name="Thon M."/>
            <person name="Kemen E."/>
            <person name="McHardy A.C."/>
            <person name="Schulze-Lefert P."/>
            <person name="O'Connell R.J."/>
        </authorList>
    </citation>
    <scope>NUCLEOTIDE SEQUENCE [LARGE SCALE GENOMIC DNA]</scope>
    <source>
        <strain evidence="10 11">0861</strain>
    </source>
</reference>
<gene>
    <name evidence="10" type="ORF">CT0861_01597</name>
</gene>
<keyword evidence="11" id="KW-1185">Reference proteome</keyword>
<comment type="caution">
    <text evidence="10">The sequence shown here is derived from an EMBL/GenBank/DDBJ whole genome shotgun (WGS) entry which is preliminary data.</text>
</comment>
<proteinExistence type="predicted"/>
<feature type="compositionally biased region" description="Basic and acidic residues" evidence="9">
    <location>
        <begin position="880"/>
        <end position="895"/>
    </location>
</feature>
<dbReference type="GO" id="GO:0005643">
    <property type="term" value="C:nuclear pore"/>
    <property type="evidence" value="ECO:0007669"/>
    <property type="project" value="UniProtKB-SubCell"/>
</dbReference>
<accession>A0A166Y1C6</accession>
<feature type="coiled-coil region" evidence="8">
    <location>
        <begin position="754"/>
        <end position="818"/>
    </location>
</feature>
<keyword evidence="3" id="KW-0509">mRNA transport</keyword>
<evidence type="ECO:0000256" key="5">
    <source>
        <dbReference type="ARBA" id="ARBA00023010"/>
    </source>
</evidence>
<dbReference type="InterPro" id="IPR037700">
    <property type="entry name" value="NUP88/NUP82"/>
</dbReference>
<keyword evidence="7" id="KW-0539">Nucleus</keyword>
<name>A0A166Y1C6_9PEZI</name>
<feature type="region of interest" description="Disordered" evidence="9">
    <location>
        <begin position="880"/>
        <end position="906"/>
    </location>
</feature>
<sequence length="941" mass="104418">SNHHISGKHHRKNQRITLKLCRNCETPLPPRTLQRHSDDISFRPERDAMPKVKSYSAPWLSHGPGHNLFAPSSDAASKALSAPSPYTSKKKKAPGPRRTIARRGTEVFVAVGKELRWGDLAYLKEKWSTKHAHRRMGSRVKREDSAQEFDDEAIPSTEEAATAQGFRTIKTPVADDIRQLVISPNSDFLAILTTHTVHICVVPDSSHLTAEDTGPLRPKIWTLGPTTHVTSRSSVASAVWHPLGVKGSCLVTITTDAIVRVWELSLTDRWSFDSPTLSIDLKKLVDGTTLDQDFTASTAATNASFSQYSLEMQVASACFASRGSGGWSPMTLWVAMREGDVYALSPLLPQKWAPPPTLIPSLSVSIVSKVAALEDDPAVSEKDKLLAQQQLEWMGELDSQEPQVLDTAPGEEIVEVYARPSRPGVIPRLQGPFEFDADPESEDAGDGLLTDIIVIGKKVDTDDLMMGEDEDLDFDDGDQEGLSLSVICLLSTTGQVRVYLDLEGVEAQWLPPRNKSKLGRLLSAADPPSLLTFQCIDTMSGSEMDDDAWPAFSSDVMSRYSLFVTSYVGVTFLSFSPWVFRLEGELSGESEAGSDFRLGLLVNGQNSIRERLYTHSSCDVNVPLAASAAIRDPDLGYFLLSATPYEPIALTFDTPEDDFSPIRHETPFEEKPTTMEPLDFYEPRPAFQPSHAFEQQSDLPELINRLRSSRHKTILNQEIRLSPVTLQILTDAHRILGEDTYRLGTAVAEIFRRCATLQDELKDQIKKANEVKEKIDKIAGNDKDGEGESDDVRFERRIAEAQERQKRLSERLEGVRKYVGKAATRELSAKEKAFVEEVRSMEASVLGSASEDGPGARQQKQLRKRLEDVQRLRDELVGEVERIQKQSEGAKDGKDSSSSTVSDLKIPTEIRKAKLQQVMSLLSRETALVEAVSSRLERLQT</sequence>
<dbReference type="EMBL" id="LFIV01000009">
    <property type="protein sequence ID" value="KZL77169.1"/>
    <property type="molecule type" value="Genomic_DNA"/>
</dbReference>
<dbReference type="InterPro" id="IPR036322">
    <property type="entry name" value="WD40_repeat_dom_sf"/>
</dbReference>
<evidence type="ECO:0000256" key="7">
    <source>
        <dbReference type="ARBA" id="ARBA00023242"/>
    </source>
</evidence>
<evidence type="ECO:0000256" key="4">
    <source>
        <dbReference type="ARBA" id="ARBA00022927"/>
    </source>
</evidence>
<dbReference type="GO" id="GO:0006606">
    <property type="term" value="P:protein import into nucleus"/>
    <property type="evidence" value="ECO:0007669"/>
    <property type="project" value="TreeGrafter"/>
</dbReference>